<dbReference type="AlphaFoldDB" id="A0AAV5JCS3"/>
<feature type="region of interest" description="Disordered" evidence="1">
    <location>
        <begin position="24"/>
        <end position="56"/>
    </location>
</feature>
<evidence type="ECO:0000313" key="2">
    <source>
        <dbReference type="EMBL" id="GKV09183.1"/>
    </source>
</evidence>
<feature type="compositionally biased region" description="Basic and acidic residues" evidence="1">
    <location>
        <begin position="36"/>
        <end position="56"/>
    </location>
</feature>
<comment type="caution">
    <text evidence="2">The sequence shown here is derived from an EMBL/GenBank/DDBJ whole genome shotgun (WGS) entry which is preliminary data.</text>
</comment>
<dbReference type="EMBL" id="BPVZ01000030">
    <property type="protein sequence ID" value="GKV09183.1"/>
    <property type="molecule type" value="Genomic_DNA"/>
</dbReference>
<name>A0AAV5JCS3_9ROSI</name>
<evidence type="ECO:0000256" key="1">
    <source>
        <dbReference type="SAM" id="MobiDB-lite"/>
    </source>
</evidence>
<evidence type="ECO:0000313" key="3">
    <source>
        <dbReference type="Proteomes" id="UP001054252"/>
    </source>
</evidence>
<protein>
    <submittedName>
        <fullName evidence="2">Uncharacterized protein</fullName>
    </submittedName>
</protein>
<keyword evidence="3" id="KW-1185">Reference proteome</keyword>
<accession>A0AAV5JCS3</accession>
<gene>
    <name evidence="2" type="ORF">SLEP1_g20723</name>
</gene>
<sequence length="56" mass="6569">MNIYLGLSGTPTYNPNHRLIHIKEYQCPSPSKSSRKGGEEKSRESERRQKIDHERE</sequence>
<proteinExistence type="predicted"/>
<reference evidence="2 3" key="1">
    <citation type="journal article" date="2021" name="Commun. Biol.">
        <title>The genome of Shorea leprosula (Dipterocarpaceae) highlights the ecological relevance of drought in aseasonal tropical rainforests.</title>
        <authorList>
            <person name="Ng K.K.S."/>
            <person name="Kobayashi M.J."/>
            <person name="Fawcett J.A."/>
            <person name="Hatakeyama M."/>
            <person name="Paape T."/>
            <person name="Ng C.H."/>
            <person name="Ang C.C."/>
            <person name="Tnah L.H."/>
            <person name="Lee C.T."/>
            <person name="Nishiyama T."/>
            <person name="Sese J."/>
            <person name="O'Brien M.J."/>
            <person name="Copetti D."/>
            <person name="Mohd Noor M.I."/>
            <person name="Ong R.C."/>
            <person name="Putra M."/>
            <person name="Sireger I.Z."/>
            <person name="Indrioko S."/>
            <person name="Kosugi Y."/>
            <person name="Izuno A."/>
            <person name="Isagi Y."/>
            <person name="Lee S.L."/>
            <person name="Shimizu K.K."/>
        </authorList>
    </citation>
    <scope>NUCLEOTIDE SEQUENCE [LARGE SCALE GENOMIC DNA]</scope>
    <source>
        <strain evidence="2">214</strain>
    </source>
</reference>
<organism evidence="2 3">
    <name type="scientific">Rubroshorea leprosula</name>
    <dbReference type="NCBI Taxonomy" id="152421"/>
    <lineage>
        <taxon>Eukaryota</taxon>
        <taxon>Viridiplantae</taxon>
        <taxon>Streptophyta</taxon>
        <taxon>Embryophyta</taxon>
        <taxon>Tracheophyta</taxon>
        <taxon>Spermatophyta</taxon>
        <taxon>Magnoliopsida</taxon>
        <taxon>eudicotyledons</taxon>
        <taxon>Gunneridae</taxon>
        <taxon>Pentapetalae</taxon>
        <taxon>rosids</taxon>
        <taxon>malvids</taxon>
        <taxon>Malvales</taxon>
        <taxon>Dipterocarpaceae</taxon>
        <taxon>Rubroshorea</taxon>
    </lineage>
</organism>
<dbReference type="Proteomes" id="UP001054252">
    <property type="component" value="Unassembled WGS sequence"/>
</dbReference>